<protein>
    <submittedName>
        <fullName evidence="1">Uncharacterized protein</fullName>
    </submittedName>
</protein>
<gene>
    <name evidence="1" type="ORF">DSO57_1014296</name>
</gene>
<comment type="caution">
    <text evidence="1">The sequence shown here is derived from an EMBL/GenBank/DDBJ whole genome shotgun (WGS) entry which is preliminary data.</text>
</comment>
<name>A0ACC2RWI2_9FUNG</name>
<dbReference type="Proteomes" id="UP001165960">
    <property type="component" value="Unassembled WGS sequence"/>
</dbReference>
<proteinExistence type="predicted"/>
<reference evidence="1" key="1">
    <citation type="submission" date="2022-04" db="EMBL/GenBank/DDBJ databases">
        <title>Genome of the entomopathogenic fungus Entomophthora muscae.</title>
        <authorList>
            <person name="Elya C."/>
            <person name="Lovett B.R."/>
            <person name="Lee E."/>
            <person name="Macias A.M."/>
            <person name="Hajek A.E."/>
            <person name="De Bivort B.L."/>
            <person name="Kasson M.T."/>
            <person name="De Fine Licht H.H."/>
            <person name="Stajich J.E."/>
        </authorList>
    </citation>
    <scope>NUCLEOTIDE SEQUENCE</scope>
    <source>
        <strain evidence="1">Berkeley</strain>
    </source>
</reference>
<organism evidence="1 2">
    <name type="scientific">Entomophthora muscae</name>
    <dbReference type="NCBI Taxonomy" id="34485"/>
    <lineage>
        <taxon>Eukaryota</taxon>
        <taxon>Fungi</taxon>
        <taxon>Fungi incertae sedis</taxon>
        <taxon>Zoopagomycota</taxon>
        <taxon>Entomophthoromycotina</taxon>
        <taxon>Entomophthoromycetes</taxon>
        <taxon>Entomophthorales</taxon>
        <taxon>Entomophthoraceae</taxon>
        <taxon>Entomophthora</taxon>
    </lineage>
</organism>
<dbReference type="EMBL" id="QTSX02006444">
    <property type="protein sequence ID" value="KAJ9054457.1"/>
    <property type="molecule type" value="Genomic_DNA"/>
</dbReference>
<accession>A0ACC2RWI2</accession>
<sequence>MRNFIDQNLTTLLGFETSGLASVRLDKGTPAQLGLLVKPLHDQVGKNSYHLPTSKLSNLAFLLVLGFPWCQESKLQFKWDTNSVTLHSHKQPTTVPLKKPYHQVPKNFTAYLNSLLLVGNPAPDSIPEEIQDLKEVFSEELCSVLPERRPSDLRIDLIPGSSVTVDSIMPDIVRPSKKAWKAVKPISKLTKLTDLNQTVDQKWVTAAPVCQLKPAPPFKLTLINQRNMRFTQYELVNQYGHQKLVTQGFFATWFRYLLDNVKEIGGQDSGVFPVSTLRVESS</sequence>
<keyword evidence="2" id="KW-1185">Reference proteome</keyword>
<evidence type="ECO:0000313" key="2">
    <source>
        <dbReference type="Proteomes" id="UP001165960"/>
    </source>
</evidence>
<evidence type="ECO:0000313" key="1">
    <source>
        <dbReference type="EMBL" id="KAJ9054457.1"/>
    </source>
</evidence>